<accession>A0A7J7JWR1</accession>
<keyword evidence="2" id="KW-1185">Reference proteome</keyword>
<sequence>MLTGCLGQSEHLSEFTGDVDAGPAAVVFRNEEKTPSAHSETPVRRAHWVTVTHLFKQPIKSCTYSAQCKLHSPVCTAM</sequence>
<protein>
    <submittedName>
        <fullName evidence="1">Uncharacterized protein</fullName>
    </submittedName>
</protein>
<comment type="caution">
    <text evidence="1">The sequence shown here is derived from an EMBL/GenBank/DDBJ whole genome shotgun (WGS) entry which is preliminary data.</text>
</comment>
<dbReference type="Proteomes" id="UP000593567">
    <property type="component" value="Unassembled WGS sequence"/>
</dbReference>
<evidence type="ECO:0000313" key="1">
    <source>
        <dbReference type="EMBL" id="KAF6030305.1"/>
    </source>
</evidence>
<organism evidence="1 2">
    <name type="scientific">Bugula neritina</name>
    <name type="common">Brown bryozoan</name>
    <name type="synonym">Sertularia neritina</name>
    <dbReference type="NCBI Taxonomy" id="10212"/>
    <lineage>
        <taxon>Eukaryota</taxon>
        <taxon>Metazoa</taxon>
        <taxon>Spiralia</taxon>
        <taxon>Lophotrochozoa</taxon>
        <taxon>Bryozoa</taxon>
        <taxon>Gymnolaemata</taxon>
        <taxon>Cheilostomatida</taxon>
        <taxon>Flustrina</taxon>
        <taxon>Buguloidea</taxon>
        <taxon>Bugulidae</taxon>
        <taxon>Bugula</taxon>
    </lineage>
</organism>
<evidence type="ECO:0000313" key="2">
    <source>
        <dbReference type="Proteomes" id="UP000593567"/>
    </source>
</evidence>
<reference evidence="1" key="1">
    <citation type="submission" date="2020-06" db="EMBL/GenBank/DDBJ databases">
        <title>Draft genome of Bugula neritina, a colonial animal packing powerful symbionts and potential medicines.</title>
        <authorList>
            <person name="Rayko M."/>
        </authorList>
    </citation>
    <scope>NUCLEOTIDE SEQUENCE [LARGE SCALE GENOMIC DNA]</scope>
    <source>
        <strain evidence="1">Kwan_BN1</strain>
    </source>
</reference>
<proteinExistence type="predicted"/>
<dbReference type="EMBL" id="VXIV02001717">
    <property type="protein sequence ID" value="KAF6030305.1"/>
    <property type="molecule type" value="Genomic_DNA"/>
</dbReference>
<dbReference type="AlphaFoldDB" id="A0A7J7JWR1"/>
<name>A0A7J7JWR1_BUGNE</name>
<gene>
    <name evidence="1" type="ORF">EB796_011385</name>
</gene>